<evidence type="ECO:0000256" key="6">
    <source>
        <dbReference type="SAM" id="MobiDB-lite"/>
    </source>
</evidence>
<dbReference type="Gene3D" id="1.20.1250.20">
    <property type="entry name" value="MFS general substrate transporter like domains"/>
    <property type="match status" value="2"/>
</dbReference>
<evidence type="ECO:0000259" key="8">
    <source>
        <dbReference type="PROSITE" id="PS50850"/>
    </source>
</evidence>
<proteinExistence type="predicted"/>
<evidence type="ECO:0000313" key="10">
    <source>
        <dbReference type="Proteomes" id="UP000605986"/>
    </source>
</evidence>
<evidence type="ECO:0000256" key="2">
    <source>
        <dbReference type="ARBA" id="ARBA00022692"/>
    </source>
</evidence>
<dbReference type="PANTHER" id="PTHR23507">
    <property type="entry name" value="ZGC:174356"/>
    <property type="match status" value="1"/>
</dbReference>
<dbReference type="PROSITE" id="PS50850">
    <property type="entry name" value="MFS"/>
    <property type="match status" value="1"/>
</dbReference>
<evidence type="ECO:0000256" key="4">
    <source>
        <dbReference type="ARBA" id="ARBA00023136"/>
    </source>
</evidence>
<evidence type="ECO:0000256" key="5">
    <source>
        <dbReference type="ARBA" id="ARBA00023180"/>
    </source>
</evidence>
<feature type="region of interest" description="Disordered" evidence="6">
    <location>
        <begin position="532"/>
        <end position="557"/>
    </location>
</feature>
<keyword evidence="3 7" id="KW-1133">Transmembrane helix</keyword>
<evidence type="ECO:0000313" key="9">
    <source>
        <dbReference type="EMBL" id="KAF4450881.1"/>
    </source>
</evidence>
<dbReference type="Proteomes" id="UP000605986">
    <property type="component" value="Unassembled WGS sequence"/>
</dbReference>
<feature type="transmembrane region" description="Helical" evidence="7">
    <location>
        <begin position="244"/>
        <end position="266"/>
    </location>
</feature>
<dbReference type="PANTHER" id="PTHR23507:SF1">
    <property type="entry name" value="FI18259P1-RELATED"/>
    <property type="match status" value="1"/>
</dbReference>
<dbReference type="OrthoDB" id="3026777at2759"/>
<feature type="transmembrane region" description="Helical" evidence="7">
    <location>
        <begin position="176"/>
        <end position="193"/>
    </location>
</feature>
<dbReference type="GO" id="GO:0022857">
    <property type="term" value="F:transmembrane transporter activity"/>
    <property type="evidence" value="ECO:0007669"/>
    <property type="project" value="InterPro"/>
</dbReference>
<sequence>MPSKYQPISSQDVELESHLDAPLLDLEPLEDDSVSDNESLHSHSEPLPSYRFSRWGVHSPKRIVILVSIIKFVVVFSGMLLLLPTARLIEDMFCHIHYQDTSVDIIDEMKCKVDEVQSQLGYLYGWNGLINSLVGEQLRTSIFIQTLVSNVIYLGLVVAFPYGLMSDKIGRKPTVLFAWAGVAVCFLFAPLSISAFQGSLREKPYLLVIGGFFQIFGGGIPVMISTLYSIAADVSSEEDKAKHFLWLTFGATFGGVTGPVIAGILMNKYGPWLPIYLVVPSVPVIAGILCLLPETLTINLRHQKTQLGKGTPITLREHVSHGLNDLKHSFNMLRDRSVLMIMVTFFVQNARFTAYTTTLSQYISKHFKWKMAEVSFILSPLGILNLLILAGLPKVSEILMSPRFKMSAFGKDLFLTRISTGVLALAAFSQGISHNVVMFLLSLFIETFGAADSPLARATVTHYVQPEYTSRLYALIGMIEVIGSFIGGPVLAWFFDKGLKLKGFWIGLPWFYISFLCSLAWIALFFVKPPKKRSREEPTDSEGYETDDYMPDDPLRL</sequence>
<feature type="transmembrane region" description="Helical" evidence="7">
    <location>
        <begin position="142"/>
        <end position="164"/>
    </location>
</feature>
<feature type="transmembrane region" description="Helical" evidence="7">
    <location>
        <begin position="438"/>
        <end position="460"/>
    </location>
</feature>
<feature type="transmembrane region" description="Helical" evidence="7">
    <location>
        <begin position="472"/>
        <end position="495"/>
    </location>
</feature>
<dbReference type="InterPro" id="IPR036259">
    <property type="entry name" value="MFS_trans_sf"/>
</dbReference>
<dbReference type="GO" id="GO:0016020">
    <property type="term" value="C:membrane"/>
    <property type="evidence" value="ECO:0007669"/>
    <property type="project" value="UniProtKB-SubCell"/>
</dbReference>
<feature type="transmembrane region" description="Helical" evidence="7">
    <location>
        <begin position="272"/>
        <end position="292"/>
    </location>
</feature>
<feature type="domain" description="Major facilitator superfamily (MFS) profile" evidence="8">
    <location>
        <begin position="63"/>
        <end position="532"/>
    </location>
</feature>
<protein>
    <submittedName>
        <fullName evidence="9">Mfs transporter</fullName>
    </submittedName>
</protein>
<dbReference type="Pfam" id="PF07690">
    <property type="entry name" value="MFS_1"/>
    <property type="match status" value="2"/>
</dbReference>
<organism evidence="9 10">
    <name type="scientific">Fusarium austroafricanum</name>
    <dbReference type="NCBI Taxonomy" id="2364996"/>
    <lineage>
        <taxon>Eukaryota</taxon>
        <taxon>Fungi</taxon>
        <taxon>Dikarya</taxon>
        <taxon>Ascomycota</taxon>
        <taxon>Pezizomycotina</taxon>
        <taxon>Sordariomycetes</taxon>
        <taxon>Hypocreomycetidae</taxon>
        <taxon>Hypocreales</taxon>
        <taxon>Nectriaceae</taxon>
        <taxon>Fusarium</taxon>
        <taxon>Fusarium concolor species complex</taxon>
    </lineage>
</organism>
<keyword evidence="2 7" id="KW-0812">Transmembrane</keyword>
<feature type="transmembrane region" description="Helical" evidence="7">
    <location>
        <begin position="337"/>
        <end position="354"/>
    </location>
</feature>
<feature type="transmembrane region" description="Helical" evidence="7">
    <location>
        <begin position="413"/>
        <end position="432"/>
    </location>
</feature>
<feature type="compositionally biased region" description="Acidic residues" evidence="6">
    <location>
        <begin position="539"/>
        <end position="551"/>
    </location>
</feature>
<feature type="transmembrane region" description="Helical" evidence="7">
    <location>
        <begin position="507"/>
        <end position="527"/>
    </location>
</feature>
<feature type="transmembrane region" description="Helical" evidence="7">
    <location>
        <begin position="374"/>
        <end position="392"/>
    </location>
</feature>
<comment type="subcellular location">
    <subcellularLocation>
        <location evidence="1">Membrane</location>
        <topology evidence="1">Multi-pass membrane protein</topology>
    </subcellularLocation>
</comment>
<dbReference type="SUPFAM" id="SSF103473">
    <property type="entry name" value="MFS general substrate transporter"/>
    <property type="match status" value="1"/>
</dbReference>
<keyword evidence="5" id="KW-0325">Glycoprotein</keyword>
<name>A0A8H4KJH3_9HYPO</name>
<evidence type="ECO:0000256" key="1">
    <source>
        <dbReference type="ARBA" id="ARBA00004141"/>
    </source>
</evidence>
<evidence type="ECO:0000256" key="7">
    <source>
        <dbReference type="SAM" id="Phobius"/>
    </source>
</evidence>
<comment type="caution">
    <text evidence="9">The sequence shown here is derived from an EMBL/GenBank/DDBJ whole genome shotgun (WGS) entry which is preliminary data.</text>
</comment>
<dbReference type="EMBL" id="JAADJG010000237">
    <property type="protein sequence ID" value="KAF4450881.1"/>
    <property type="molecule type" value="Genomic_DNA"/>
</dbReference>
<keyword evidence="4 7" id="KW-0472">Membrane</keyword>
<feature type="transmembrane region" description="Helical" evidence="7">
    <location>
        <begin position="63"/>
        <end position="83"/>
    </location>
</feature>
<keyword evidence="10" id="KW-1185">Reference proteome</keyword>
<dbReference type="InterPro" id="IPR020846">
    <property type="entry name" value="MFS_dom"/>
</dbReference>
<evidence type="ECO:0000256" key="3">
    <source>
        <dbReference type="ARBA" id="ARBA00022989"/>
    </source>
</evidence>
<dbReference type="AlphaFoldDB" id="A0A8H4KJH3"/>
<gene>
    <name evidence="9" type="ORF">F53441_6058</name>
</gene>
<accession>A0A8H4KJH3</accession>
<reference evidence="9" key="1">
    <citation type="submission" date="2020-01" db="EMBL/GenBank/DDBJ databases">
        <title>Identification and distribution of gene clusters putatively required for synthesis of sphingolipid metabolism inhibitors in phylogenetically diverse species of the filamentous fungus Fusarium.</title>
        <authorList>
            <person name="Kim H.-S."/>
            <person name="Busman M."/>
            <person name="Brown D.W."/>
            <person name="Divon H."/>
            <person name="Uhlig S."/>
            <person name="Proctor R.H."/>
        </authorList>
    </citation>
    <scope>NUCLEOTIDE SEQUENCE</scope>
    <source>
        <strain evidence="9">NRRL 53441</strain>
    </source>
</reference>
<feature type="transmembrane region" description="Helical" evidence="7">
    <location>
        <begin position="205"/>
        <end position="232"/>
    </location>
</feature>
<dbReference type="InterPro" id="IPR011701">
    <property type="entry name" value="MFS"/>
</dbReference>